<proteinExistence type="predicted"/>
<keyword evidence="2" id="KW-1185">Reference proteome</keyword>
<reference evidence="2" key="1">
    <citation type="submission" date="2017-02" db="EMBL/GenBank/DDBJ databases">
        <authorList>
            <person name="Varghese N."/>
            <person name="Submissions S."/>
        </authorList>
    </citation>
    <scope>NUCLEOTIDE SEQUENCE [LARGE SCALE GENOMIC DNA]</scope>
    <source>
        <strain evidence="2">USBA 833</strain>
    </source>
</reference>
<protein>
    <submittedName>
        <fullName evidence="1">Uncharacterized protein</fullName>
    </submittedName>
</protein>
<evidence type="ECO:0000313" key="2">
    <source>
        <dbReference type="Proteomes" id="UP000190105"/>
    </source>
</evidence>
<dbReference type="EMBL" id="FUYH01000035">
    <property type="protein sequence ID" value="SKA99306.1"/>
    <property type="molecule type" value="Genomic_DNA"/>
</dbReference>
<dbReference type="OrthoDB" id="1933804at2"/>
<dbReference type="AlphaFoldDB" id="A0A1T4YC06"/>
<dbReference type="Proteomes" id="UP000190105">
    <property type="component" value="Unassembled WGS sequence"/>
</dbReference>
<dbReference type="RefSeq" id="WP_078697686.1">
    <property type="nucleotide sequence ID" value="NZ_FUYH01000035.1"/>
</dbReference>
<sequence length="396" mass="42113">MATQTTNLGLVKPADNETADIQVINNNMDIIDTELTPTADSTQSPSGNGPGKLVQWVSWLTNRIKAITGKTNWWDTPSKTLEDLNTHINTAAPHSGHETPAGAQAKANAAAAVVQANLDSHLAESTIQIASGTANAITVTTGGNFTYTQGKCLKFKATADNTGNVTLNVDNKGAVPLLKLDGSQIPASGIKSGKVYEVYYDSASGGRFFVLPKASGSAVASDVRLGKTFSNDSDSDIVGTLDLTNLIPANIVNGVNIAGVTGTAYPPYYMPGDNPIYAENVIRGSYSQTEEEILNFTVNNNGTIRAKYIFNKNMSSGTAYLNIYKNSVLLSNKAVPYSSTDVTYVEDWPVNAGDVFSIKSYINSSGGYTYRSIFKQFKLCVAQANISIGVNTCKIV</sequence>
<accession>A0A1T4YC06</accession>
<dbReference type="STRING" id="1147123.SAMN05443428_1355"/>
<evidence type="ECO:0000313" key="1">
    <source>
        <dbReference type="EMBL" id="SKA99306.1"/>
    </source>
</evidence>
<organism evidence="1 2">
    <name type="scientific">Caloramator quimbayensis</name>
    <dbReference type="NCBI Taxonomy" id="1147123"/>
    <lineage>
        <taxon>Bacteria</taxon>
        <taxon>Bacillati</taxon>
        <taxon>Bacillota</taxon>
        <taxon>Clostridia</taxon>
        <taxon>Eubacteriales</taxon>
        <taxon>Clostridiaceae</taxon>
        <taxon>Caloramator</taxon>
    </lineage>
</organism>
<name>A0A1T4YC06_9CLOT</name>
<gene>
    <name evidence="1" type="ORF">SAMN05443428_1355</name>
</gene>